<dbReference type="RefSeq" id="WP_075850998.1">
    <property type="nucleotide sequence ID" value="NZ_FMAC01000001.1"/>
</dbReference>
<evidence type="ECO:0000313" key="1">
    <source>
        <dbReference type="EMBL" id="SCB09302.1"/>
    </source>
</evidence>
<organism evidence="1 2">
    <name type="scientific">Rhizobium hainanense</name>
    <dbReference type="NCBI Taxonomy" id="52131"/>
    <lineage>
        <taxon>Bacteria</taxon>
        <taxon>Pseudomonadati</taxon>
        <taxon>Pseudomonadota</taxon>
        <taxon>Alphaproteobacteria</taxon>
        <taxon>Hyphomicrobiales</taxon>
        <taxon>Rhizobiaceae</taxon>
        <taxon>Rhizobium/Agrobacterium group</taxon>
        <taxon>Rhizobium</taxon>
    </lineage>
</organism>
<evidence type="ECO:0000313" key="2">
    <source>
        <dbReference type="Proteomes" id="UP000186228"/>
    </source>
</evidence>
<reference evidence="2" key="1">
    <citation type="submission" date="2016-08" db="EMBL/GenBank/DDBJ databases">
        <authorList>
            <person name="Varghese N."/>
            <person name="Submissions Spin"/>
        </authorList>
    </citation>
    <scope>NUCLEOTIDE SEQUENCE [LARGE SCALE GENOMIC DNA]</scope>
    <source>
        <strain evidence="2">CCBAU 57015</strain>
    </source>
</reference>
<dbReference type="OrthoDB" id="7205619at2"/>
<proteinExistence type="predicted"/>
<accession>A0A1C3U1N3</accession>
<dbReference type="Proteomes" id="UP000186228">
    <property type="component" value="Unassembled WGS sequence"/>
</dbReference>
<sequence length="118" mass="12949">MAAFDYDRTRATAARLIARFGQKGSLRRIANTGPDYDPVQTSEDFACSLVDLDQSQAHVGDTLIQRGDRMVYLSTEGLSIAPTLADRLLIGGTEHSIVDIQPLSPGGTVVFWQLQVRR</sequence>
<dbReference type="STRING" id="52131.GA0061100_101468"/>
<protein>
    <submittedName>
        <fullName evidence="1">Uncharacterized protein</fullName>
    </submittedName>
</protein>
<dbReference type="EMBL" id="FMAC01000001">
    <property type="protein sequence ID" value="SCB09302.1"/>
    <property type="molecule type" value="Genomic_DNA"/>
</dbReference>
<name>A0A1C3U1N3_9HYPH</name>
<keyword evidence="2" id="KW-1185">Reference proteome</keyword>
<gene>
    <name evidence="1" type="ORF">GA0061100_101468</name>
</gene>
<dbReference type="AlphaFoldDB" id="A0A1C3U1N3"/>